<organism evidence="6 7">
    <name type="scientific">Trametes cubensis</name>
    <dbReference type="NCBI Taxonomy" id="1111947"/>
    <lineage>
        <taxon>Eukaryota</taxon>
        <taxon>Fungi</taxon>
        <taxon>Dikarya</taxon>
        <taxon>Basidiomycota</taxon>
        <taxon>Agaricomycotina</taxon>
        <taxon>Agaricomycetes</taxon>
        <taxon>Polyporales</taxon>
        <taxon>Polyporaceae</taxon>
        <taxon>Trametes</taxon>
    </lineage>
</organism>
<feature type="compositionally biased region" description="Low complexity" evidence="3">
    <location>
        <begin position="525"/>
        <end position="548"/>
    </location>
</feature>
<keyword evidence="4" id="KW-0732">Signal</keyword>
<feature type="chain" id="PRO_5042223702" description="Peptidase A1 domain-containing protein" evidence="4">
    <location>
        <begin position="25"/>
        <end position="575"/>
    </location>
</feature>
<dbReference type="InterPro" id="IPR034164">
    <property type="entry name" value="Pepsin-like_dom"/>
</dbReference>
<dbReference type="AlphaFoldDB" id="A0AAD7TSM9"/>
<feature type="signal peptide" evidence="4">
    <location>
        <begin position="1"/>
        <end position="24"/>
    </location>
</feature>
<evidence type="ECO:0000259" key="5">
    <source>
        <dbReference type="PROSITE" id="PS51767"/>
    </source>
</evidence>
<feature type="region of interest" description="Disordered" evidence="3">
    <location>
        <begin position="473"/>
        <end position="548"/>
    </location>
</feature>
<dbReference type="Proteomes" id="UP001215151">
    <property type="component" value="Unassembled WGS sequence"/>
</dbReference>
<dbReference type="PROSITE" id="PS51767">
    <property type="entry name" value="PEPTIDASE_A1"/>
    <property type="match status" value="1"/>
</dbReference>
<reference evidence="6" key="1">
    <citation type="submission" date="2022-11" db="EMBL/GenBank/DDBJ databases">
        <title>Genome Sequence of Cubamyces cubensis.</title>
        <authorList>
            <person name="Buettner E."/>
        </authorList>
    </citation>
    <scope>NUCLEOTIDE SEQUENCE</scope>
    <source>
        <strain evidence="6">MPL-01</strain>
    </source>
</reference>
<evidence type="ECO:0000313" key="7">
    <source>
        <dbReference type="Proteomes" id="UP001215151"/>
    </source>
</evidence>
<dbReference type="PANTHER" id="PTHR47966:SF51">
    <property type="entry name" value="BETA-SITE APP-CLEAVING ENZYME, ISOFORM A-RELATED"/>
    <property type="match status" value="1"/>
</dbReference>
<dbReference type="CDD" id="cd05471">
    <property type="entry name" value="pepsin_like"/>
    <property type="match status" value="1"/>
</dbReference>
<name>A0AAD7TSM9_9APHY</name>
<dbReference type="SUPFAM" id="SSF50630">
    <property type="entry name" value="Acid proteases"/>
    <property type="match status" value="1"/>
</dbReference>
<dbReference type="Gene3D" id="2.40.70.10">
    <property type="entry name" value="Acid Proteases"/>
    <property type="match status" value="2"/>
</dbReference>
<dbReference type="PANTHER" id="PTHR47966">
    <property type="entry name" value="BETA-SITE APP-CLEAVING ENZYME, ISOFORM A-RELATED"/>
    <property type="match status" value="1"/>
</dbReference>
<dbReference type="InterPro" id="IPR033121">
    <property type="entry name" value="PEPTIDASE_A1"/>
</dbReference>
<evidence type="ECO:0000256" key="2">
    <source>
        <dbReference type="PIRSR" id="PIRSR601461-1"/>
    </source>
</evidence>
<sequence>MYTSSWCASVLGLGFLVLPALVAAVPLPATGRTLSRKGAVVLPFIKHKHSRGLLARDGDDDGDVLGGSVGLGDSADLFYTVAVTVGNSTTAVNLDTGSSDLWVMSTDCHTTQCQASAAQPFDVTKTFRPTGNTVTLKYGDSVTGTHASGPVGRDTVTLAALTMENQPLAAVNDTDNSAVSNGGAGILGLGFPGQSFVQAAAINAEFTNTQGTDTFIEQTGNSGPLVSRLIMADMIDEPLFAITLQRDTIDVSGVGQITIGQLPEGVDNSSITWVPVRLYDAADGGVAAPSFAPSEVYPLRWEVELDGVYLDGKKLPDSKQQANGIKTPSLSALIDTGNSLIRGPSDVVNDILTKVSPSFAADPTAQPILPCDAGHNLTFQIGGKFFPVDPRDFVSQNAQGDATNCVANNVVSTDPPGVGALFSWNLGDPFLKSNMVVFYYGNLTHPSVDPPRMGFLSLVPQNADELLDQAVEEAQKSGGSFETKMDSAPTASSLITEDEASTAASSQPTSTTSLPSTNVAANQDSITSSASAPAQSATQSQTTSGSLSHRLPDGHGAWSLFLLPTLALLGSLCIL</sequence>
<keyword evidence="7" id="KW-1185">Reference proteome</keyword>
<feature type="active site" evidence="2">
    <location>
        <position position="335"/>
    </location>
</feature>
<evidence type="ECO:0000256" key="4">
    <source>
        <dbReference type="SAM" id="SignalP"/>
    </source>
</evidence>
<dbReference type="GO" id="GO:0004190">
    <property type="term" value="F:aspartic-type endopeptidase activity"/>
    <property type="evidence" value="ECO:0007669"/>
    <property type="project" value="InterPro"/>
</dbReference>
<proteinExistence type="inferred from homology"/>
<dbReference type="GO" id="GO:0006508">
    <property type="term" value="P:proteolysis"/>
    <property type="evidence" value="ECO:0007669"/>
    <property type="project" value="InterPro"/>
</dbReference>
<evidence type="ECO:0000256" key="3">
    <source>
        <dbReference type="SAM" id="MobiDB-lite"/>
    </source>
</evidence>
<dbReference type="InterPro" id="IPR021109">
    <property type="entry name" value="Peptidase_aspartic_dom_sf"/>
</dbReference>
<accession>A0AAD7TSM9</accession>
<dbReference type="EMBL" id="JAPEVG010000148">
    <property type="protein sequence ID" value="KAJ8480998.1"/>
    <property type="molecule type" value="Genomic_DNA"/>
</dbReference>
<feature type="compositionally biased region" description="Low complexity" evidence="3">
    <location>
        <begin position="501"/>
        <end position="517"/>
    </location>
</feature>
<evidence type="ECO:0000256" key="1">
    <source>
        <dbReference type="ARBA" id="ARBA00007447"/>
    </source>
</evidence>
<protein>
    <recommendedName>
        <fullName evidence="5">Peptidase A1 domain-containing protein</fullName>
    </recommendedName>
</protein>
<feature type="active site" evidence="2">
    <location>
        <position position="95"/>
    </location>
</feature>
<comment type="caution">
    <text evidence="6">The sequence shown here is derived from an EMBL/GenBank/DDBJ whole genome shotgun (WGS) entry which is preliminary data.</text>
</comment>
<dbReference type="Pfam" id="PF00026">
    <property type="entry name" value="Asp"/>
    <property type="match status" value="1"/>
</dbReference>
<gene>
    <name evidence="6" type="ORF">ONZ51_g6284</name>
</gene>
<comment type="similarity">
    <text evidence="1">Belongs to the peptidase A1 family.</text>
</comment>
<dbReference type="PRINTS" id="PR00792">
    <property type="entry name" value="PEPSIN"/>
</dbReference>
<evidence type="ECO:0000313" key="6">
    <source>
        <dbReference type="EMBL" id="KAJ8480998.1"/>
    </source>
</evidence>
<dbReference type="InterPro" id="IPR001461">
    <property type="entry name" value="Aspartic_peptidase_A1"/>
</dbReference>
<feature type="domain" description="Peptidase A1" evidence="5">
    <location>
        <begin position="79"/>
        <end position="456"/>
    </location>
</feature>